<name>A0A652YL64_NOCGL</name>
<dbReference type="InterPro" id="IPR011008">
    <property type="entry name" value="Dimeric_a/b-barrel"/>
</dbReference>
<organism evidence="3">
    <name type="scientific">Nocardia globerula</name>
    <dbReference type="NCBI Taxonomy" id="1818"/>
    <lineage>
        <taxon>Bacteria</taxon>
        <taxon>Bacillati</taxon>
        <taxon>Actinomycetota</taxon>
        <taxon>Actinomycetes</taxon>
        <taxon>Mycobacteriales</taxon>
        <taxon>Nocardiaceae</taxon>
        <taxon>Nocardia</taxon>
    </lineage>
</organism>
<dbReference type="Pfam" id="PF03795">
    <property type="entry name" value="YCII"/>
    <property type="match status" value="1"/>
</dbReference>
<evidence type="ECO:0000259" key="2">
    <source>
        <dbReference type="Pfam" id="PF03795"/>
    </source>
</evidence>
<reference evidence="3" key="1">
    <citation type="submission" date="2019-07" db="EMBL/GenBank/DDBJ databases">
        <title>Genomic Encyclopedia of Type Strains, Phase IV (KMG-IV): sequencing the most valuable type-strain genomes for metagenomic binning, comparative biology and taxonomic classification.</title>
        <authorList>
            <person name="Goeker M."/>
        </authorList>
    </citation>
    <scope>NUCLEOTIDE SEQUENCE</scope>
    <source>
        <strain evidence="3">DSM 44596</strain>
    </source>
</reference>
<feature type="domain" description="YCII-related" evidence="2">
    <location>
        <begin position="4"/>
        <end position="85"/>
    </location>
</feature>
<accession>A0A652YL64</accession>
<sequence>MSLFLVEYTYDPAKNAERDALRPDHRAWLGDLLERDIVVTSGPFADGLGALIIVDTADADTVALLFTHDPFAKADLVANIRITEWVPVLGQLA</sequence>
<dbReference type="EMBL" id="VNIQ01000007">
    <property type="protein sequence ID" value="TYQ01833.1"/>
    <property type="molecule type" value="Genomic_DNA"/>
</dbReference>
<comment type="caution">
    <text evidence="3">The sequence shown here is derived from an EMBL/GenBank/DDBJ whole genome shotgun (WGS) entry which is preliminary data.</text>
</comment>
<evidence type="ECO:0000313" key="3">
    <source>
        <dbReference type="EMBL" id="TYQ01833.1"/>
    </source>
</evidence>
<evidence type="ECO:0000256" key="1">
    <source>
        <dbReference type="ARBA" id="ARBA00007689"/>
    </source>
</evidence>
<gene>
    <name evidence="3" type="ORF">FNL38_107255</name>
</gene>
<dbReference type="SUPFAM" id="SSF54909">
    <property type="entry name" value="Dimeric alpha+beta barrel"/>
    <property type="match status" value="1"/>
</dbReference>
<proteinExistence type="inferred from homology"/>
<protein>
    <recommendedName>
        <fullName evidence="2">YCII-related domain-containing protein</fullName>
    </recommendedName>
</protein>
<dbReference type="PANTHER" id="PTHR37828">
    <property type="entry name" value="GSR2449 PROTEIN"/>
    <property type="match status" value="1"/>
</dbReference>
<dbReference type="InterPro" id="IPR005545">
    <property type="entry name" value="YCII"/>
</dbReference>
<dbReference type="AlphaFoldDB" id="A0A652YL64"/>
<comment type="similarity">
    <text evidence="1">Belongs to the YciI family.</text>
</comment>
<dbReference type="PANTHER" id="PTHR37828:SF1">
    <property type="entry name" value="YCII-RELATED DOMAIN-CONTAINING PROTEIN"/>
    <property type="match status" value="1"/>
</dbReference>
<dbReference type="Gene3D" id="3.30.70.1060">
    <property type="entry name" value="Dimeric alpha+beta barrel"/>
    <property type="match status" value="1"/>
</dbReference>